<accession>A0A814GEH1</accession>
<comment type="caution">
    <text evidence="1">The sequence shown here is derived from an EMBL/GenBank/DDBJ whole genome shotgun (WGS) entry which is preliminary data.</text>
</comment>
<proteinExistence type="predicted"/>
<organism evidence="1 2">
    <name type="scientific">Rotaria sordida</name>
    <dbReference type="NCBI Taxonomy" id="392033"/>
    <lineage>
        <taxon>Eukaryota</taxon>
        <taxon>Metazoa</taxon>
        <taxon>Spiralia</taxon>
        <taxon>Gnathifera</taxon>
        <taxon>Rotifera</taxon>
        <taxon>Eurotatoria</taxon>
        <taxon>Bdelloidea</taxon>
        <taxon>Philodinida</taxon>
        <taxon>Philodinidae</taxon>
        <taxon>Rotaria</taxon>
    </lineage>
</organism>
<protein>
    <submittedName>
        <fullName evidence="1">Uncharacterized protein</fullName>
    </submittedName>
</protein>
<evidence type="ECO:0000313" key="2">
    <source>
        <dbReference type="Proteomes" id="UP000663870"/>
    </source>
</evidence>
<dbReference type="Proteomes" id="UP000663870">
    <property type="component" value="Unassembled WGS sequence"/>
</dbReference>
<gene>
    <name evidence="1" type="ORF">JXQ802_LOCUS13885</name>
</gene>
<evidence type="ECO:0000313" key="1">
    <source>
        <dbReference type="EMBL" id="CAF0995271.1"/>
    </source>
</evidence>
<dbReference type="EMBL" id="CAJNOL010000305">
    <property type="protein sequence ID" value="CAF0995271.1"/>
    <property type="molecule type" value="Genomic_DNA"/>
</dbReference>
<name>A0A814GEH1_9BILA</name>
<sequence>VTTFFLVVPAHFADLQISDGSFSLTDINLPALLYATHSKGGAALLATKPNPQEVIDFVVH</sequence>
<reference evidence="1" key="1">
    <citation type="submission" date="2021-02" db="EMBL/GenBank/DDBJ databases">
        <authorList>
            <person name="Nowell W R."/>
        </authorList>
    </citation>
    <scope>NUCLEOTIDE SEQUENCE</scope>
</reference>
<keyword evidence="2" id="KW-1185">Reference proteome</keyword>
<feature type="non-terminal residue" evidence="1">
    <location>
        <position position="1"/>
    </location>
</feature>
<dbReference type="AlphaFoldDB" id="A0A814GEH1"/>